<reference evidence="5 6" key="1">
    <citation type="journal article" date="2009" name="J. Bacteriol.">
        <title>Complete genome sequence of Robiginitalea biformata HTCC2501.</title>
        <authorList>
            <person name="Oh H.M."/>
            <person name="Giovannoni S.J."/>
            <person name="Lee K."/>
            <person name="Ferriera S."/>
            <person name="Johnson J."/>
            <person name="Cho J.C."/>
        </authorList>
    </citation>
    <scope>NUCLEOTIDE SEQUENCE [LARGE SCALE GENOMIC DNA]</scope>
    <source>
        <strain evidence="6">ATCC BAA-864 / HTCC2501 / KCTC 12146</strain>
    </source>
</reference>
<dbReference type="InterPro" id="IPR035437">
    <property type="entry name" value="SNase_OB-fold_sf"/>
</dbReference>
<dbReference type="GO" id="GO:0016787">
    <property type="term" value="F:hydrolase activity"/>
    <property type="evidence" value="ECO:0007669"/>
    <property type="project" value="UniProtKB-KW"/>
</dbReference>
<keyword evidence="1" id="KW-0540">Nuclease</keyword>
<dbReference type="PROSITE" id="PS50830">
    <property type="entry name" value="TNASE_3"/>
    <property type="match status" value="1"/>
</dbReference>
<keyword evidence="2" id="KW-0255">Endonuclease</keyword>
<dbReference type="STRING" id="313596.RB2501_06185"/>
<dbReference type="HOGENOM" id="CLU_046484_7_0_10"/>
<gene>
    <name evidence="5" type="ordered locus">RB2501_06185</name>
</gene>
<dbReference type="Gene3D" id="2.40.50.90">
    <property type="match status" value="1"/>
</dbReference>
<dbReference type="eggNOG" id="COG1525">
    <property type="taxonomic scope" value="Bacteria"/>
</dbReference>
<dbReference type="GO" id="GO:0004519">
    <property type="term" value="F:endonuclease activity"/>
    <property type="evidence" value="ECO:0007669"/>
    <property type="project" value="UniProtKB-KW"/>
</dbReference>
<keyword evidence="6" id="KW-1185">Reference proteome</keyword>
<evidence type="ECO:0000313" key="5">
    <source>
        <dbReference type="EMBL" id="EAR16465.1"/>
    </source>
</evidence>
<evidence type="ECO:0000313" key="6">
    <source>
        <dbReference type="Proteomes" id="UP000009049"/>
    </source>
</evidence>
<accession>A4CHQ7</accession>
<name>A4CHQ7_ROBBH</name>
<proteinExistence type="predicted"/>
<evidence type="ECO:0000256" key="3">
    <source>
        <dbReference type="ARBA" id="ARBA00022801"/>
    </source>
</evidence>
<dbReference type="Proteomes" id="UP000009049">
    <property type="component" value="Chromosome"/>
</dbReference>
<dbReference type="InterPro" id="IPR016071">
    <property type="entry name" value="Staphylococal_nuclease_OB-fold"/>
</dbReference>
<feature type="domain" description="TNase-like" evidence="4">
    <location>
        <begin position="14"/>
        <end position="135"/>
    </location>
</feature>
<dbReference type="SMART" id="SM00318">
    <property type="entry name" value="SNc"/>
    <property type="match status" value="1"/>
</dbReference>
<dbReference type="PANTHER" id="PTHR12302:SF3">
    <property type="entry name" value="SERINE_THREONINE-PROTEIN KINASE 31"/>
    <property type="match status" value="1"/>
</dbReference>
<evidence type="ECO:0000259" key="4">
    <source>
        <dbReference type="PROSITE" id="PS50830"/>
    </source>
</evidence>
<dbReference type="SUPFAM" id="SSF50199">
    <property type="entry name" value="Staphylococcal nuclease"/>
    <property type="match status" value="1"/>
</dbReference>
<sequence length="147" mass="17056">MVVGAEFNSQAKIEELTGRVVGITDGDTFTLLKHDSTTVKIRLASIDCPERKQAYSAKAKEFVSNAIFGKEVRVEIQSFDRYRRAIALVYYGRKCLNEELLKNGFAWHYKKYSKDARLQSMEDKARKLRRGLWADAHPVAPWNWRER</sequence>
<dbReference type="AlphaFoldDB" id="A4CHQ7"/>
<dbReference type="KEGG" id="rbi:RB2501_06185"/>
<dbReference type="PANTHER" id="PTHR12302">
    <property type="entry name" value="EBNA2 BINDING PROTEIN P100"/>
    <property type="match status" value="1"/>
</dbReference>
<protein>
    <submittedName>
        <fullName evidence="5">Predicted micrococcal nuclease-like protein</fullName>
    </submittedName>
</protein>
<evidence type="ECO:0000256" key="1">
    <source>
        <dbReference type="ARBA" id="ARBA00022722"/>
    </source>
</evidence>
<dbReference type="Pfam" id="PF00565">
    <property type="entry name" value="SNase"/>
    <property type="match status" value="1"/>
</dbReference>
<evidence type="ECO:0000256" key="2">
    <source>
        <dbReference type="ARBA" id="ARBA00022759"/>
    </source>
</evidence>
<keyword evidence="3" id="KW-0378">Hydrolase</keyword>
<organism evidence="5 6">
    <name type="scientific">Robiginitalea biformata (strain ATCC BAA-864 / DSM 15991 / KCTC 12146 / HTCC2501)</name>
    <dbReference type="NCBI Taxonomy" id="313596"/>
    <lineage>
        <taxon>Bacteria</taxon>
        <taxon>Pseudomonadati</taxon>
        <taxon>Bacteroidota</taxon>
        <taxon>Flavobacteriia</taxon>
        <taxon>Flavobacteriales</taxon>
        <taxon>Flavobacteriaceae</taxon>
        <taxon>Robiginitalea</taxon>
    </lineage>
</organism>
<dbReference type="EMBL" id="CP001712">
    <property type="protein sequence ID" value="EAR16465.1"/>
    <property type="molecule type" value="Genomic_DNA"/>
</dbReference>